<dbReference type="OrthoDB" id="2356035at2759"/>
<dbReference type="Pfam" id="PF03140">
    <property type="entry name" value="DUF247"/>
    <property type="match status" value="1"/>
</dbReference>
<proteinExistence type="predicted"/>
<sequence length="323" mass="35788">MALSKLQARAPFVQSSAASAGVHLDEDRWLSRVRQTLEREASDALAAAAKVFDVPRVLRATRPAAYLPQHFALGPYHCNRPELRDMERYKLAAAKRAEKLFADGKKFDHLVQRLLEAQDKMRAPNVPQVPRAERPDAGVDDGHRHLLPPRLPRELPPRRGPRAPPPHRAGAAGAVHAVLDRFIEEVSPIKTAAELVIDDVAKHAHMLELLYHFLVPDAAVFDADGDREPPPLVTEEFTIDMLDPSQQLPDYDKVKQAFVQVSSLDVAPVRFLKKNLISRPMSMASSLPVQIMRKMPVLSAVAPLVTKLMASTDVEARLKGVTA</sequence>
<feature type="compositionally biased region" description="Basic and acidic residues" evidence="1">
    <location>
        <begin position="131"/>
        <end position="144"/>
    </location>
</feature>
<comment type="caution">
    <text evidence="2">The sequence shown here is derived from an EMBL/GenBank/DDBJ whole genome shotgun (WGS) entry which is preliminary data.</text>
</comment>
<accession>A0A1E5VKJ3</accession>
<protein>
    <submittedName>
        <fullName evidence="2">Uncharacterized protein</fullName>
    </submittedName>
</protein>
<keyword evidence="3" id="KW-1185">Reference proteome</keyword>
<organism evidence="2 3">
    <name type="scientific">Dichanthelium oligosanthes</name>
    <dbReference type="NCBI Taxonomy" id="888268"/>
    <lineage>
        <taxon>Eukaryota</taxon>
        <taxon>Viridiplantae</taxon>
        <taxon>Streptophyta</taxon>
        <taxon>Embryophyta</taxon>
        <taxon>Tracheophyta</taxon>
        <taxon>Spermatophyta</taxon>
        <taxon>Magnoliopsida</taxon>
        <taxon>Liliopsida</taxon>
        <taxon>Poales</taxon>
        <taxon>Poaceae</taxon>
        <taxon>PACMAD clade</taxon>
        <taxon>Panicoideae</taxon>
        <taxon>Panicodae</taxon>
        <taxon>Paniceae</taxon>
        <taxon>Dichantheliinae</taxon>
        <taxon>Dichanthelium</taxon>
    </lineage>
</organism>
<evidence type="ECO:0000256" key="1">
    <source>
        <dbReference type="SAM" id="MobiDB-lite"/>
    </source>
</evidence>
<gene>
    <name evidence="2" type="ORF">BAE44_0013388</name>
</gene>
<name>A0A1E5VKJ3_9POAL</name>
<dbReference type="STRING" id="888268.A0A1E5VKJ3"/>
<feature type="region of interest" description="Disordered" evidence="1">
    <location>
        <begin position="119"/>
        <end position="171"/>
    </location>
</feature>
<dbReference type="EMBL" id="LWDX02036905">
    <property type="protein sequence ID" value="OEL25592.1"/>
    <property type="molecule type" value="Genomic_DNA"/>
</dbReference>
<reference evidence="2 3" key="1">
    <citation type="submission" date="2016-09" db="EMBL/GenBank/DDBJ databases">
        <title>The draft genome of Dichanthelium oligosanthes: A C3 panicoid grass species.</title>
        <authorList>
            <person name="Studer A.J."/>
            <person name="Schnable J.C."/>
            <person name="Brutnell T.P."/>
        </authorList>
    </citation>
    <scope>NUCLEOTIDE SEQUENCE [LARGE SCALE GENOMIC DNA]</scope>
    <source>
        <strain evidence="3">cv. Kellogg 1175</strain>
        <tissue evidence="2">Leaf</tissue>
    </source>
</reference>
<evidence type="ECO:0000313" key="3">
    <source>
        <dbReference type="Proteomes" id="UP000095767"/>
    </source>
</evidence>
<dbReference type="Proteomes" id="UP000095767">
    <property type="component" value="Unassembled WGS sequence"/>
</dbReference>
<dbReference type="InterPro" id="IPR004158">
    <property type="entry name" value="DUF247_pln"/>
</dbReference>
<evidence type="ECO:0000313" key="2">
    <source>
        <dbReference type="EMBL" id="OEL25592.1"/>
    </source>
</evidence>
<dbReference type="AlphaFoldDB" id="A0A1E5VKJ3"/>